<protein>
    <submittedName>
        <fullName evidence="1">Uncharacterized protein</fullName>
    </submittedName>
</protein>
<dbReference type="EMBL" id="GISG01205906">
    <property type="protein sequence ID" value="MBA4660051.1"/>
    <property type="molecule type" value="Transcribed_RNA"/>
</dbReference>
<organism evidence="1">
    <name type="scientific">Opuntia streptacantha</name>
    <name type="common">Prickly pear cactus</name>
    <name type="synonym">Opuntia cardona</name>
    <dbReference type="NCBI Taxonomy" id="393608"/>
    <lineage>
        <taxon>Eukaryota</taxon>
        <taxon>Viridiplantae</taxon>
        <taxon>Streptophyta</taxon>
        <taxon>Embryophyta</taxon>
        <taxon>Tracheophyta</taxon>
        <taxon>Spermatophyta</taxon>
        <taxon>Magnoliopsida</taxon>
        <taxon>eudicotyledons</taxon>
        <taxon>Gunneridae</taxon>
        <taxon>Pentapetalae</taxon>
        <taxon>Caryophyllales</taxon>
        <taxon>Cactineae</taxon>
        <taxon>Cactaceae</taxon>
        <taxon>Opuntioideae</taxon>
        <taxon>Opuntia</taxon>
    </lineage>
</organism>
<name>A0A7C9A7Y3_OPUST</name>
<dbReference type="AlphaFoldDB" id="A0A7C9A7Y3"/>
<sequence length="161" mass="16860">MVDWEVPIPPPSVLFESPESIIPSFFPSASDSGGSAELSCFSSRTCGCPSFLPVSFASRFSASAASSFSTTSFPESSFVSVISAWSSFVTSFSTPVSCPSFSVFSPSGTWTSFSAPPTVSSFLVFSASFIWTSFSAPPAVFSASIFWASSSSMWVSSALVS</sequence>
<reference evidence="1" key="2">
    <citation type="submission" date="2020-07" db="EMBL/GenBank/DDBJ databases">
        <authorList>
            <person name="Vera ALvarez R."/>
            <person name="Arias-Moreno D.M."/>
            <person name="Jimenez-Jacinto V."/>
            <person name="Jimenez-Bremont J.F."/>
            <person name="Swaminathan K."/>
            <person name="Moose S.P."/>
            <person name="Guerrero-Gonzalez M.L."/>
            <person name="Marino-Ramirez L."/>
            <person name="Landsman D."/>
            <person name="Rodriguez-Kessler M."/>
            <person name="Delgado-Sanchez P."/>
        </authorList>
    </citation>
    <scope>NUCLEOTIDE SEQUENCE</scope>
    <source>
        <tissue evidence="1">Cladode</tissue>
    </source>
</reference>
<reference evidence="1" key="1">
    <citation type="journal article" date="2013" name="J. Plant Res.">
        <title>Effect of fungi and light on seed germination of three Opuntia species from semiarid lands of central Mexico.</title>
        <authorList>
            <person name="Delgado-Sanchez P."/>
            <person name="Jimenez-Bremont J.F."/>
            <person name="Guerrero-Gonzalez Mde L."/>
            <person name="Flores J."/>
        </authorList>
    </citation>
    <scope>NUCLEOTIDE SEQUENCE</scope>
    <source>
        <tissue evidence="1">Cladode</tissue>
    </source>
</reference>
<evidence type="ECO:0000313" key="1">
    <source>
        <dbReference type="EMBL" id="MBA4660051.1"/>
    </source>
</evidence>
<proteinExistence type="predicted"/>
<accession>A0A7C9A7Y3</accession>